<dbReference type="EMBL" id="MHSU01000026">
    <property type="protein sequence ID" value="OHA49863.1"/>
    <property type="molecule type" value="Genomic_DNA"/>
</dbReference>
<organism evidence="7 8">
    <name type="scientific">Candidatus Terrybacteria bacterium RIFCSPHIGHO2_02_41_19</name>
    <dbReference type="NCBI Taxonomy" id="1802364"/>
    <lineage>
        <taxon>Bacteria</taxon>
        <taxon>Candidatus Terryibacteriota</taxon>
    </lineage>
</organism>
<keyword evidence="4" id="KW-0255">Endonuclease</keyword>
<dbReference type="InterPro" id="IPR020568">
    <property type="entry name" value="Ribosomal_Su5_D2-typ_SF"/>
</dbReference>
<protein>
    <submittedName>
        <fullName evidence="7">Uncharacterized protein</fullName>
    </submittedName>
</protein>
<dbReference type="AlphaFoldDB" id="A0A1G2PNN5"/>
<accession>A0A1G2PNN5</accession>
<dbReference type="InterPro" id="IPR014721">
    <property type="entry name" value="Ribsml_uS5_D2-typ_fold_subgr"/>
</dbReference>
<evidence type="ECO:0000256" key="1">
    <source>
        <dbReference type="ARBA" id="ARBA00002663"/>
    </source>
</evidence>
<dbReference type="SUPFAM" id="SSF54211">
    <property type="entry name" value="Ribosomal protein S5 domain 2-like"/>
    <property type="match status" value="1"/>
</dbReference>
<evidence type="ECO:0000313" key="8">
    <source>
        <dbReference type="Proteomes" id="UP000178646"/>
    </source>
</evidence>
<keyword evidence="5" id="KW-0378">Hydrolase</keyword>
<sequence length="111" mass="12692">MLPPKNRINKKLFPEFMKKAKTFSSDNLNLKVAYSCQKNKSFAFVASLKVSKKAVERNKLKRRARAITYPLLERVPAGICAAIFFKPAIIGKKYAEIKDELTILYKKAKII</sequence>
<evidence type="ECO:0000256" key="3">
    <source>
        <dbReference type="ARBA" id="ARBA00022722"/>
    </source>
</evidence>
<name>A0A1G2PNN5_9BACT</name>
<keyword evidence="6" id="KW-0694">RNA-binding</keyword>
<dbReference type="Gene3D" id="3.30.230.10">
    <property type="match status" value="1"/>
</dbReference>
<evidence type="ECO:0000256" key="6">
    <source>
        <dbReference type="ARBA" id="ARBA00022884"/>
    </source>
</evidence>
<evidence type="ECO:0000256" key="4">
    <source>
        <dbReference type="ARBA" id="ARBA00022759"/>
    </source>
</evidence>
<dbReference type="GO" id="GO:0004526">
    <property type="term" value="F:ribonuclease P activity"/>
    <property type="evidence" value="ECO:0007669"/>
    <property type="project" value="InterPro"/>
</dbReference>
<proteinExistence type="predicted"/>
<keyword evidence="3" id="KW-0540">Nuclease</keyword>
<dbReference type="InterPro" id="IPR020539">
    <property type="entry name" value="RNase_P_CS"/>
</dbReference>
<dbReference type="Pfam" id="PF00825">
    <property type="entry name" value="Ribonuclease_P"/>
    <property type="match status" value="1"/>
</dbReference>
<dbReference type="InterPro" id="IPR000100">
    <property type="entry name" value="RNase_P"/>
</dbReference>
<evidence type="ECO:0000256" key="2">
    <source>
        <dbReference type="ARBA" id="ARBA00022694"/>
    </source>
</evidence>
<evidence type="ECO:0000313" key="7">
    <source>
        <dbReference type="EMBL" id="OHA49863.1"/>
    </source>
</evidence>
<dbReference type="GO" id="GO:0008033">
    <property type="term" value="P:tRNA processing"/>
    <property type="evidence" value="ECO:0007669"/>
    <property type="project" value="UniProtKB-KW"/>
</dbReference>
<comment type="function">
    <text evidence="1">RNaseP catalyzes the removal of the 5'-leader sequence from pre-tRNA to produce the mature 5'-terminus. It can also cleave other RNA substrates such as 4.5S RNA. The protein component plays an auxiliary but essential role in vivo by binding to the 5'-leader sequence and broadening the substrate specificity of the ribozyme.</text>
</comment>
<comment type="caution">
    <text evidence="7">The sequence shown here is derived from an EMBL/GenBank/DDBJ whole genome shotgun (WGS) entry which is preliminary data.</text>
</comment>
<reference evidence="7 8" key="1">
    <citation type="journal article" date="2016" name="Nat. Commun.">
        <title>Thousands of microbial genomes shed light on interconnected biogeochemical processes in an aquifer system.</title>
        <authorList>
            <person name="Anantharaman K."/>
            <person name="Brown C.T."/>
            <person name="Hug L.A."/>
            <person name="Sharon I."/>
            <person name="Castelle C.J."/>
            <person name="Probst A.J."/>
            <person name="Thomas B.C."/>
            <person name="Singh A."/>
            <person name="Wilkins M.J."/>
            <person name="Karaoz U."/>
            <person name="Brodie E.L."/>
            <person name="Williams K.H."/>
            <person name="Hubbard S.S."/>
            <person name="Banfield J.F."/>
        </authorList>
    </citation>
    <scope>NUCLEOTIDE SEQUENCE [LARGE SCALE GENOMIC DNA]</scope>
</reference>
<keyword evidence="2" id="KW-0819">tRNA processing</keyword>
<dbReference type="GO" id="GO:0000049">
    <property type="term" value="F:tRNA binding"/>
    <property type="evidence" value="ECO:0007669"/>
    <property type="project" value="InterPro"/>
</dbReference>
<evidence type="ECO:0000256" key="5">
    <source>
        <dbReference type="ARBA" id="ARBA00022801"/>
    </source>
</evidence>
<gene>
    <name evidence="7" type="ORF">A2W59_01125</name>
</gene>
<dbReference type="PROSITE" id="PS00648">
    <property type="entry name" value="RIBONUCLEASE_P"/>
    <property type="match status" value="1"/>
</dbReference>
<dbReference type="Proteomes" id="UP000178646">
    <property type="component" value="Unassembled WGS sequence"/>
</dbReference>